<dbReference type="SUPFAM" id="SSF53474">
    <property type="entry name" value="alpha/beta-Hydrolases"/>
    <property type="match status" value="1"/>
</dbReference>
<evidence type="ECO:0000256" key="1">
    <source>
        <dbReference type="ARBA" id="ARBA00009431"/>
    </source>
</evidence>
<reference evidence="2 3" key="1">
    <citation type="submission" date="2013-12" db="EMBL/GenBank/DDBJ databases">
        <title>Draft genome of the parsitic nematode Ancylostoma duodenale.</title>
        <authorList>
            <person name="Mitreva M."/>
        </authorList>
    </citation>
    <scope>NUCLEOTIDE SEQUENCE [LARGE SCALE GENOMIC DNA]</scope>
    <source>
        <strain evidence="2 3">Zhejiang</strain>
    </source>
</reference>
<dbReference type="OrthoDB" id="443318at2759"/>
<protein>
    <submittedName>
        <fullName evidence="2">Uncharacterized protein</fullName>
    </submittedName>
</protein>
<dbReference type="GO" id="GO:0004185">
    <property type="term" value="F:serine-type carboxypeptidase activity"/>
    <property type="evidence" value="ECO:0007669"/>
    <property type="project" value="InterPro"/>
</dbReference>
<dbReference type="Proteomes" id="UP000054047">
    <property type="component" value="Unassembled WGS sequence"/>
</dbReference>
<dbReference type="AlphaFoldDB" id="A0A0C2H3X8"/>
<gene>
    <name evidence="2" type="ORF">ANCDUO_03423</name>
</gene>
<dbReference type="InterPro" id="IPR029058">
    <property type="entry name" value="AB_hydrolase_fold"/>
</dbReference>
<evidence type="ECO:0000313" key="2">
    <source>
        <dbReference type="EMBL" id="KIH66249.1"/>
    </source>
</evidence>
<dbReference type="GO" id="GO:0006508">
    <property type="term" value="P:proteolysis"/>
    <property type="evidence" value="ECO:0007669"/>
    <property type="project" value="InterPro"/>
</dbReference>
<evidence type="ECO:0000313" key="3">
    <source>
        <dbReference type="Proteomes" id="UP000054047"/>
    </source>
</evidence>
<keyword evidence="3" id="KW-1185">Reference proteome</keyword>
<dbReference type="Pfam" id="PF00450">
    <property type="entry name" value="Peptidase_S10"/>
    <property type="match status" value="1"/>
</dbReference>
<name>A0A0C2H3X8_9BILA</name>
<sequence length="157" mass="17518">GAAIGNGFMNVKYLLNSVVLWSAYHGRVSLNDWDYIKANCAGGQKDMDKADFTVHMVAQVKLDPNGMDHTGANTTCGQKLTPLINLPRGQMPYNYYQDCYDVALIEEYSNAPMHAEPPFKTEFQGTAYLTANTAPMQSTLPQIRAQRRLWDSYTVAT</sequence>
<feature type="non-terminal residue" evidence="2">
    <location>
        <position position="1"/>
    </location>
</feature>
<accession>A0A0C2H3X8</accession>
<dbReference type="EMBL" id="KN727201">
    <property type="protein sequence ID" value="KIH66249.1"/>
    <property type="molecule type" value="Genomic_DNA"/>
</dbReference>
<dbReference type="InterPro" id="IPR001563">
    <property type="entry name" value="Peptidase_S10"/>
</dbReference>
<proteinExistence type="inferred from homology"/>
<organism evidence="2 3">
    <name type="scientific">Ancylostoma duodenale</name>
    <dbReference type="NCBI Taxonomy" id="51022"/>
    <lineage>
        <taxon>Eukaryota</taxon>
        <taxon>Metazoa</taxon>
        <taxon>Ecdysozoa</taxon>
        <taxon>Nematoda</taxon>
        <taxon>Chromadorea</taxon>
        <taxon>Rhabditida</taxon>
        <taxon>Rhabditina</taxon>
        <taxon>Rhabditomorpha</taxon>
        <taxon>Strongyloidea</taxon>
        <taxon>Ancylostomatidae</taxon>
        <taxon>Ancylostomatinae</taxon>
        <taxon>Ancylostoma</taxon>
    </lineage>
</organism>
<comment type="similarity">
    <text evidence="1">Belongs to the peptidase S10 family.</text>
</comment>